<evidence type="ECO:0000256" key="26">
    <source>
        <dbReference type="SAM" id="MobiDB-lite"/>
    </source>
</evidence>
<accession>A0A8J4UIQ4</accession>
<dbReference type="InterPro" id="IPR000742">
    <property type="entry name" value="EGF"/>
</dbReference>
<evidence type="ECO:0000259" key="31">
    <source>
        <dbReference type="PROSITE" id="PS50853"/>
    </source>
</evidence>
<evidence type="ECO:0000259" key="29">
    <source>
        <dbReference type="PROSITE" id="PS50026"/>
    </source>
</evidence>
<dbReference type="Pfam" id="PF00047">
    <property type="entry name" value="ig"/>
    <property type="match status" value="1"/>
</dbReference>
<keyword evidence="4" id="KW-1003">Cell membrane</keyword>
<dbReference type="Pfam" id="PF00041">
    <property type="entry name" value="fn3"/>
    <property type="match status" value="2"/>
</dbReference>
<dbReference type="SMART" id="SM00409">
    <property type="entry name" value="IG"/>
    <property type="match status" value="2"/>
</dbReference>
<evidence type="ECO:0000256" key="12">
    <source>
        <dbReference type="ARBA" id="ARBA00022777"/>
    </source>
</evidence>
<dbReference type="SUPFAM" id="SSF49265">
    <property type="entry name" value="Fibronectin type III"/>
    <property type="match status" value="1"/>
</dbReference>
<feature type="compositionally biased region" description="Polar residues" evidence="26">
    <location>
        <begin position="38"/>
        <end position="52"/>
    </location>
</feature>
<dbReference type="InterPro" id="IPR011009">
    <property type="entry name" value="Kinase-like_dom_sf"/>
</dbReference>
<keyword evidence="7" id="KW-0808">Transferase</keyword>
<evidence type="ECO:0000256" key="16">
    <source>
        <dbReference type="ARBA" id="ARBA00023137"/>
    </source>
</evidence>
<evidence type="ECO:0000256" key="1">
    <source>
        <dbReference type="ARBA" id="ARBA00004251"/>
    </source>
</evidence>
<keyword evidence="5 23" id="KW-0245">EGF-like domain</keyword>
<evidence type="ECO:0000256" key="18">
    <source>
        <dbReference type="ARBA" id="ARBA00023170"/>
    </source>
</evidence>
<dbReference type="SMART" id="SM00060">
    <property type="entry name" value="FN3"/>
    <property type="match status" value="3"/>
</dbReference>
<dbReference type="InterPro" id="IPR020635">
    <property type="entry name" value="Tyr_kinase_cat_dom"/>
</dbReference>
<evidence type="ECO:0000256" key="3">
    <source>
        <dbReference type="ARBA" id="ARBA00011902"/>
    </source>
</evidence>
<dbReference type="Gene3D" id="2.170.300.10">
    <property type="entry name" value="Tie2 ligand-binding domain superfamily"/>
    <property type="match status" value="1"/>
</dbReference>
<dbReference type="Pfam" id="PF10430">
    <property type="entry name" value="Ig_Tie2_1"/>
    <property type="match status" value="1"/>
</dbReference>
<dbReference type="InterPro" id="IPR008266">
    <property type="entry name" value="Tyr_kinase_AS"/>
</dbReference>
<evidence type="ECO:0000256" key="2">
    <source>
        <dbReference type="ARBA" id="ARBA00006692"/>
    </source>
</evidence>
<dbReference type="OrthoDB" id="1668230at2759"/>
<evidence type="ECO:0000256" key="24">
    <source>
        <dbReference type="PROSITE-ProRule" id="PRU10141"/>
    </source>
</evidence>
<keyword evidence="8 27" id="KW-0812">Transmembrane</keyword>
<dbReference type="InterPro" id="IPR001245">
    <property type="entry name" value="Ser-Thr/Tyr_kinase_cat_dom"/>
</dbReference>
<keyword evidence="33" id="KW-1185">Reference proteome</keyword>
<evidence type="ECO:0000256" key="11">
    <source>
        <dbReference type="ARBA" id="ARBA00022741"/>
    </source>
</evidence>
<comment type="caution">
    <text evidence="23">Lacks conserved residue(s) required for the propagation of feature annotation.</text>
</comment>
<dbReference type="GO" id="GO:0030992">
    <property type="term" value="C:intraciliary transport particle B"/>
    <property type="evidence" value="ECO:0007669"/>
    <property type="project" value="InterPro"/>
</dbReference>
<name>A0A8J4UIQ4_CLAMG</name>
<evidence type="ECO:0000256" key="8">
    <source>
        <dbReference type="ARBA" id="ARBA00022692"/>
    </source>
</evidence>
<comment type="catalytic activity">
    <reaction evidence="21">
        <text>L-tyrosyl-[protein] + ATP = O-phospho-L-tyrosyl-[protein] + ADP + H(+)</text>
        <dbReference type="Rhea" id="RHEA:10596"/>
        <dbReference type="Rhea" id="RHEA-COMP:10136"/>
        <dbReference type="Rhea" id="RHEA-COMP:20101"/>
        <dbReference type="ChEBI" id="CHEBI:15378"/>
        <dbReference type="ChEBI" id="CHEBI:30616"/>
        <dbReference type="ChEBI" id="CHEBI:46858"/>
        <dbReference type="ChEBI" id="CHEBI:61978"/>
        <dbReference type="ChEBI" id="CHEBI:456216"/>
        <dbReference type="EC" id="2.7.10.1"/>
    </reaction>
</comment>
<feature type="region of interest" description="Disordered" evidence="26">
    <location>
        <begin position="38"/>
        <end position="66"/>
    </location>
</feature>
<dbReference type="PANTHER" id="PTHR31432">
    <property type="entry name" value="INTRAFLAGELLAR TRANSPORT PROTEIN 74 HOMOLOG"/>
    <property type="match status" value="1"/>
</dbReference>
<dbReference type="GO" id="GO:0005929">
    <property type="term" value="C:cilium"/>
    <property type="evidence" value="ECO:0007669"/>
    <property type="project" value="TreeGrafter"/>
</dbReference>
<keyword evidence="6" id="KW-0597">Phosphoprotein</keyword>
<keyword evidence="18 32" id="KW-0675">Receptor</keyword>
<dbReference type="FunFam" id="3.30.200.20:FF:000113">
    <property type="entry name" value="Putative tyrosine-protein kinase receptor Tie-1"/>
    <property type="match status" value="1"/>
</dbReference>
<evidence type="ECO:0000256" key="19">
    <source>
        <dbReference type="ARBA" id="ARBA00023180"/>
    </source>
</evidence>
<dbReference type="PROSITE" id="PS50026">
    <property type="entry name" value="EGF_3"/>
    <property type="match status" value="1"/>
</dbReference>
<dbReference type="EC" id="2.7.10.1" evidence="3"/>
<comment type="subcellular location">
    <subcellularLocation>
        <location evidence="1">Cell membrane</location>
        <topology evidence="1">Single-pass type I membrane protein</topology>
    </subcellularLocation>
</comment>
<feature type="coiled-coil region" evidence="25">
    <location>
        <begin position="430"/>
        <end position="523"/>
    </location>
</feature>
<dbReference type="GO" id="GO:0004714">
    <property type="term" value="F:transmembrane receptor protein tyrosine kinase activity"/>
    <property type="evidence" value="ECO:0007669"/>
    <property type="project" value="UniProtKB-EC"/>
</dbReference>
<dbReference type="PROSITE" id="PS00022">
    <property type="entry name" value="EGF_1"/>
    <property type="match status" value="1"/>
</dbReference>
<dbReference type="PROSITE" id="PS00107">
    <property type="entry name" value="PROTEIN_KINASE_ATP"/>
    <property type="match status" value="1"/>
</dbReference>
<keyword evidence="25" id="KW-0175">Coiled coil</keyword>
<dbReference type="GO" id="GO:0005524">
    <property type="term" value="F:ATP binding"/>
    <property type="evidence" value="ECO:0007669"/>
    <property type="project" value="UniProtKB-UniRule"/>
</dbReference>
<evidence type="ECO:0000256" key="4">
    <source>
        <dbReference type="ARBA" id="ARBA00022475"/>
    </source>
</evidence>
<dbReference type="PROSITE" id="PS50011">
    <property type="entry name" value="PROTEIN_KINASE_DOM"/>
    <property type="match status" value="1"/>
</dbReference>
<dbReference type="Pfam" id="PF07714">
    <property type="entry name" value="PK_Tyr_Ser-Thr"/>
    <property type="match status" value="1"/>
</dbReference>
<dbReference type="SMART" id="SM00219">
    <property type="entry name" value="TyrKc"/>
    <property type="match status" value="1"/>
</dbReference>
<dbReference type="FunFam" id="1.10.510.10:FF:000123">
    <property type="entry name" value="Tyrosine-protein kinase receptor Tie-1"/>
    <property type="match status" value="1"/>
</dbReference>
<feature type="domain" description="Protein kinase" evidence="28">
    <location>
        <begin position="1391"/>
        <end position="1663"/>
    </location>
</feature>
<evidence type="ECO:0000256" key="10">
    <source>
        <dbReference type="ARBA" id="ARBA00022737"/>
    </source>
</evidence>
<keyword evidence="13 24" id="KW-0067">ATP-binding</keyword>
<sequence length="1667" mass="187851">MGIKPQGKITPNRNHYGKSETPIWQTLEPEFLSPGNCKTPNWCQTSTDSDQSGNRGTGRPGTRAGPIATQGVLSAQIKVTDRPVTQQGLSGMKTGGKGPQRQILDKSYYLGLLRSKINELTTENSKLQKEIDIFNQENSVYLSYEKRAESLAGEIKDLQGQLADYNMLVDKLNTNTEMDEVMNEISMLKVQNDREAQSIDAIFTERREKEDMIHAIEAEIEREKQAADDIVKKMPPEKQAKYAEMKTVNEELLQELAARQDELDSLMTRKETLEAELEHSQVKQEAVVLYERLHELELRRDALQAEDKNMISPQEERERLLKQVKEDNQEIASMERQLTETREKINRLNEELRQLNMDMEDHQGERTQKYKELQKKEEEIDAYLESFETAQAQEMEHIQETQASIVALLEQSSRMMNRMNQLSAISPHELKSMQEDLSFKETEMQKSESTAKGLSSECERLQQDLLNVERLEGKVQTEMNSLKEKIQEMTEGLKTYRDLDTLKASGEQKMKMLQEERVSLTERRDAFKNFNLKMNQEYETLAAQLQENETHAQGVCALKLWMYTRYLFMPLSWGNMSYLPVSVTVCLLGCFLTGSALDMTLINPDPVVSSGDASLLCVSSDWISSGPDSLALGHEFPQMNMLSSTPDTTYRSATRFSWKTRSDIYGAFFCKVKGSDSAKVYTYKMLNEASFLPAALTVTASVGDNVTITYLRRKVAEEDTMIIKETLNNKESAFVHSVPRADITDSVSYLISNVQRSNAGLYTIRYMSDIVTTSAITHLIVRSCKAGLWGSDCTQLCPACTHGGVCDDKTGECICPPGFKGRTCETVCGEGRFGKACKEHCRDGKCRSMVFCLRHPFGCSCAPGWKGLNCSEECARGYYGAGCKLKCECGEKDCDRFRGCVCPGRHGARCEKKDEAPVIMSSLKDTELNAGAPYTVNCSVQRQPAPLHGEIILLKPNKSIVYPMDTVDTVDDQSTSVFRVDKITVGDTGRWVCQVKTTNVEKTFMVTVKVPPMPQYPPSLNSSGPYHLVVQVNKDSYTGDGPVSSASITYKQVNTSTWETVQVIGSQVKLENLYPMTQYIMYVQLSRRGPGGTGYPGPEAKFCTQKLDLPLPTGLKLTPLNQTCLSLSWDPAPVTDLAKDDWYYEVVCEESEGSSNPWNFKLPLNSTGIQLKDLRPRNKYKCRVSLSNRAAGHICPTVSAWTFSNVIPPPPFNVSTSNVTDSSANLSWSIDEGYSISKVIIHYQEAEEAVYSQQVDLGVQPSQNSMHFMLRGLRSDTKYLLELWTVNNMGQSEMKEHVPLKTLTPQENSRLFGFRADGNMLFYAILGSAGMTCLTILLAFCIVLQLKRASFQRRMREEPVVQFTSGSLNGQKKVANSTQAVSYPMLEWSDIKFQDVIGEGNFGQVLKARIKKDGLRMDAAIKRMKEYASKDDHRDFAGELEVLCKLGNHPNIINLLGACEHRGYLYLAIEYAPHGNLLDFLRKSRVLETDPAFAIANSTASTLSSQQLLHFAADVARGMDYLSQKQFIHRDLAARNILVGENFTSKIADFGLSRGQEVYVKKTMGRLPVRWMAIESLNYSVYTTNSDVWSYGVLLWEVVSLGGTPYCGMTCAELYEKLPQGYRLEKPLNCDDEVYELMRQCWREKPYERPSFAQILVSLNRMLEERK</sequence>
<feature type="domain" description="Fibronectin type-III" evidence="31">
    <location>
        <begin position="1210"/>
        <end position="1307"/>
    </location>
</feature>
<keyword evidence="10" id="KW-0677">Repeat</keyword>
<evidence type="ECO:0000256" key="27">
    <source>
        <dbReference type="SAM" id="Phobius"/>
    </source>
</evidence>
<evidence type="ECO:0000256" key="6">
    <source>
        <dbReference type="ARBA" id="ARBA00022553"/>
    </source>
</evidence>
<dbReference type="InterPro" id="IPR007110">
    <property type="entry name" value="Ig-like_dom"/>
</dbReference>
<evidence type="ECO:0000313" key="33">
    <source>
        <dbReference type="Proteomes" id="UP000727407"/>
    </source>
</evidence>
<feature type="disulfide bond" evidence="23">
    <location>
        <begin position="815"/>
        <end position="824"/>
    </location>
</feature>
<dbReference type="GO" id="GO:0035735">
    <property type="term" value="P:intraciliary transport involved in cilium assembly"/>
    <property type="evidence" value="ECO:0007669"/>
    <property type="project" value="TreeGrafter"/>
</dbReference>
<dbReference type="InterPro" id="IPR017441">
    <property type="entry name" value="Protein_kinase_ATP_BS"/>
</dbReference>
<dbReference type="GO" id="GO:0048487">
    <property type="term" value="F:beta-tubulin binding"/>
    <property type="evidence" value="ECO:0007669"/>
    <property type="project" value="InterPro"/>
</dbReference>
<dbReference type="InterPro" id="IPR018941">
    <property type="entry name" value="Tyr_kin_Tie2_Ig-like_dom-1_N"/>
</dbReference>
<dbReference type="SUPFAM" id="SSF48726">
    <property type="entry name" value="Immunoglobulin"/>
    <property type="match status" value="1"/>
</dbReference>
<comment type="caution">
    <text evidence="32">The sequence shown here is derived from an EMBL/GenBank/DDBJ whole genome shotgun (WGS) entry which is preliminary data.</text>
</comment>
<feature type="domain" description="Fibronectin type-III" evidence="31">
    <location>
        <begin position="1111"/>
        <end position="1205"/>
    </location>
</feature>
<dbReference type="GO" id="GO:0072359">
    <property type="term" value="P:circulatory system development"/>
    <property type="evidence" value="ECO:0007669"/>
    <property type="project" value="UniProtKB-ARBA"/>
</dbReference>
<gene>
    <name evidence="32" type="primary">tek</name>
    <name evidence="32" type="ORF">DAT39_000828</name>
</gene>
<evidence type="ECO:0000256" key="21">
    <source>
        <dbReference type="ARBA" id="ARBA00051243"/>
    </source>
</evidence>
<dbReference type="InterPro" id="IPR002049">
    <property type="entry name" value="LE_dom"/>
</dbReference>
<reference evidence="32" key="1">
    <citation type="submission" date="2020-07" db="EMBL/GenBank/DDBJ databases">
        <title>Clarias magur genome sequencing, assembly and annotation.</title>
        <authorList>
            <person name="Kushwaha B."/>
            <person name="Kumar R."/>
            <person name="Das P."/>
            <person name="Joshi C.G."/>
            <person name="Kumar D."/>
            <person name="Nagpure N.S."/>
            <person name="Pandey M."/>
            <person name="Agarwal S."/>
            <person name="Srivastava S."/>
            <person name="Singh M."/>
            <person name="Sahoo L."/>
            <person name="Jayasankar P."/>
            <person name="Meher P.K."/>
            <person name="Koringa P.G."/>
            <person name="Iquebal M.A."/>
            <person name="Das S.P."/>
            <person name="Bit A."/>
            <person name="Patnaik S."/>
            <person name="Patel N."/>
            <person name="Shah T.M."/>
            <person name="Hinsu A."/>
            <person name="Jena J.K."/>
        </authorList>
    </citation>
    <scope>NUCLEOTIDE SEQUENCE</scope>
    <source>
        <strain evidence="32">CIFAMagur01</strain>
        <tissue evidence="32">Testis</tissue>
    </source>
</reference>
<feature type="non-terminal residue" evidence="32">
    <location>
        <position position="1667"/>
    </location>
</feature>
<evidence type="ECO:0000313" key="32">
    <source>
        <dbReference type="EMBL" id="KAF5909488.1"/>
    </source>
</evidence>
<proteinExistence type="inferred from homology"/>
<dbReference type="GO" id="GO:0007169">
    <property type="term" value="P:cell surface receptor protein tyrosine kinase signaling pathway"/>
    <property type="evidence" value="ECO:0007669"/>
    <property type="project" value="InterPro"/>
</dbReference>
<keyword evidence="9" id="KW-0732">Signal</keyword>
<protein>
    <recommendedName>
        <fullName evidence="3">receptor protein-tyrosine kinase</fullName>
        <ecNumber evidence="3">2.7.10.1</ecNumber>
    </recommendedName>
</protein>
<dbReference type="PROSITE" id="PS00109">
    <property type="entry name" value="PROTEIN_KINASE_TYR"/>
    <property type="match status" value="1"/>
</dbReference>
<dbReference type="CDD" id="cd00063">
    <property type="entry name" value="FN3"/>
    <property type="match status" value="2"/>
</dbReference>
<dbReference type="InterPro" id="IPR013783">
    <property type="entry name" value="Ig-like_fold"/>
</dbReference>
<dbReference type="Gene3D" id="1.10.287.1490">
    <property type="match status" value="1"/>
</dbReference>
<keyword evidence="20" id="KW-0393">Immunoglobulin domain</keyword>
<dbReference type="InterPro" id="IPR013151">
    <property type="entry name" value="Immunoglobulin_dom"/>
</dbReference>
<keyword evidence="16" id="KW-0829">Tyrosine-protein kinase</keyword>
<evidence type="ECO:0000256" key="14">
    <source>
        <dbReference type="ARBA" id="ARBA00022989"/>
    </source>
</evidence>
<feature type="coiled-coil region" evidence="25">
    <location>
        <begin position="206"/>
        <end position="393"/>
    </location>
</feature>
<dbReference type="SMART" id="SM00181">
    <property type="entry name" value="EGF"/>
    <property type="match status" value="2"/>
</dbReference>
<keyword evidence="11 24" id="KW-0547">Nucleotide-binding</keyword>
<feature type="coiled-coil region" evidence="25">
    <location>
        <begin position="110"/>
        <end position="175"/>
    </location>
</feature>
<dbReference type="InterPro" id="IPR036116">
    <property type="entry name" value="FN3_sf"/>
</dbReference>
<keyword evidence="19" id="KW-0325">Glycoprotein</keyword>
<evidence type="ECO:0000256" key="17">
    <source>
        <dbReference type="ARBA" id="ARBA00023157"/>
    </source>
</evidence>
<dbReference type="GO" id="GO:0030154">
    <property type="term" value="P:cell differentiation"/>
    <property type="evidence" value="ECO:0007669"/>
    <property type="project" value="UniProtKB-ARBA"/>
</dbReference>
<dbReference type="FunFam" id="2.170.300.10:FF:000003">
    <property type="entry name" value="tyrosine-protein kinase receptor Tie-1 isoform X1"/>
    <property type="match status" value="1"/>
</dbReference>
<evidence type="ECO:0000259" key="28">
    <source>
        <dbReference type="PROSITE" id="PS50011"/>
    </source>
</evidence>
<dbReference type="Gene3D" id="3.30.200.20">
    <property type="entry name" value="Phosphorylase Kinase, domain 1"/>
    <property type="match status" value="1"/>
</dbReference>
<dbReference type="InterPro" id="IPR036179">
    <property type="entry name" value="Ig-like_dom_sf"/>
</dbReference>
<evidence type="ECO:0000256" key="23">
    <source>
        <dbReference type="PROSITE-ProRule" id="PRU00076"/>
    </source>
</evidence>
<dbReference type="GO" id="GO:0005886">
    <property type="term" value="C:plasma membrane"/>
    <property type="evidence" value="ECO:0007669"/>
    <property type="project" value="UniProtKB-SubCell"/>
</dbReference>
<dbReference type="InterPro" id="IPR029602">
    <property type="entry name" value="IFT74"/>
</dbReference>
<dbReference type="PROSITE" id="PS50835">
    <property type="entry name" value="IG_LIKE"/>
    <property type="match status" value="1"/>
</dbReference>
<evidence type="ECO:0000256" key="22">
    <source>
        <dbReference type="ARBA" id="ARBA00062347"/>
    </source>
</evidence>
<feature type="domain" description="Ig-like" evidence="30">
    <location>
        <begin position="917"/>
        <end position="1007"/>
    </location>
</feature>
<dbReference type="PRINTS" id="PR00109">
    <property type="entry name" value="TYRKINASE"/>
</dbReference>
<evidence type="ECO:0000256" key="25">
    <source>
        <dbReference type="SAM" id="Coils"/>
    </source>
</evidence>
<dbReference type="Gene3D" id="2.60.40.10">
    <property type="entry name" value="Immunoglobulins"/>
    <property type="match status" value="6"/>
</dbReference>
<dbReference type="InterPro" id="IPR000719">
    <property type="entry name" value="Prot_kinase_dom"/>
</dbReference>
<evidence type="ECO:0000256" key="15">
    <source>
        <dbReference type="ARBA" id="ARBA00023136"/>
    </source>
</evidence>
<keyword evidence="12" id="KW-0418">Kinase</keyword>
<dbReference type="SUPFAM" id="SSF56112">
    <property type="entry name" value="Protein kinase-like (PK-like)"/>
    <property type="match status" value="1"/>
</dbReference>
<dbReference type="CDD" id="cd00055">
    <property type="entry name" value="EGF_Lam"/>
    <property type="match status" value="1"/>
</dbReference>
<evidence type="ECO:0000256" key="20">
    <source>
        <dbReference type="ARBA" id="ARBA00023319"/>
    </source>
</evidence>
<dbReference type="InterPro" id="IPR003599">
    <property type="entry name" value="Ig_sub"/>
</dbReference>
<dbReference type="InterPro" id="IPR003961">
    <property type="entry name" value="FN3_dom"/>
</dbReference>
<dbReference type="EMBL" id="QNUK01000004">
    <property type="protein sequence ID" value="KAF5909488.1"/>
    <property type="molecule type" value="Genomic_DNA"/>
</dbReference>
<dbReference type="Gene3D" id="1.10.510.10">
    <property type="entry name" value="Transferase(Phosphotransferase) domain 1"/>
    <property type="match status" value="1"/>
</dbReference>
<dbReference type="Proteomes" id="UP000727407">
    <property type="component" value="Unassembled WGS sequence"/>
</dbReference>
<evidence type="ECO:0000256" key="13">
    <source>
        <dbReference type="ARBA" id="ARBA00022840"/>
    </source>
</evidence>
<evidence type="ECO:0000259" key="30">
    <source>
        <dbReference type="PROSITE" id="PS50835"/>
    </source>
</evidence>
<evidence type="ECO:0000256" key="5">
    <source>
        <dbReference type="ARBA" id="ARBA00022536"/>
    </source>
</evidence>
<keyword evidence="17 23" id="KW-1015">Disulfide bond</keyword>
<feature type="binding site" evidence="24">
    <location>
        <position position="1422"/>
    </location>
    <ligand>
        <name>ATP</name>
        <dbReference type="ChEBI" id="CHEBI:30616"/>
    </ligand>
</feature>
<comment type="similarity">
    <text evidence="2">Belongs to the protein kinase superfamily. CAMK Ser/Thr protein kinase family.</text>
</comment>
<dbReference type="PANTHER" id="PTHR31432:SF0">
    <property type="entry name" value="INTRAFLAGELLAR TRANSPORT PROTEIN 74 HOMOLOG"/>
    <property type="match status" value="1"/>
</dbReference>
<organism evidence="32 33">
    <name type="scientific">Clarias magur</name>
    <name type="common">Asian catfish</name>
    <name type="synonym">Macropteronotus magur</name>
    <dbReference type="NCBI Taxonomy" id="1594786"/>
    <lineage>
        <taxon>Eukaryota</taxon>
        <taxon>Metazoa</taxon>
        <taxon>Chordata</taxon>
        <taxon>Craniata</taxon>
        <taxon>Vertebrata</taxon>
        <taxon>Euteleostomi</taxon>
        <taxon>Actinopterygii</taxon>
        <taxon>Neopterygii</taxon>
        <taxon>Teleostei</taxon>
        <taxon>Ostariophysi</taxon>
        <taxon>Siluriformes</taxon>
        <taxon>Clariidae</taxon>
        <taxon>Clarias</taxon>
    </lineage>
</organism>
<feature type="domain" description="EGF-like" evidence="29">
    <location>
        <begin position="789"/>
        <end position="825"/>
    </location>
</feature>
<keyword evidence="14 27" id="KW-1133">Transmembrane helix</keyword>
<evidence type="ECO:0000256" key="9">
    <source>
        <dbReference type="ARBA" id="ARBA00022729"/>
    </source>
</evidence>
<feature type="transmembrane region" description="Helical" evidence="27">
    <location>
        <begin position="1320"/>
        <end position="1346"/>
    </location>
</feature>
<comment type="subunit">
    <text evidence="22">Interacts with svep1.</text>
</comment>
<keyword evidence="15 27" id="KW-0472">Membrane</keyword>
<evidence type="ECO:0000256" key="7">
    <source>
        <dbReference type="ARBA" id="ARBA00022679"/>
    </source>
</evidence>
<dbReference type="PROSITE" id="PS50853">
    <property type="entry name" value="FN3"/>
    <property type="match status" value="2"/>
</dbReference>